<accession>A0A1M5TBJ0</accession>
<dbReference type="InterPro" id="IPR000905">
    <property type="entry name" value="Gcp-like_dom"/>
</dbReference>
<gene>
    <name evidence="2" type="ORF">SAMN02745823_00022</name>
</gene>
<dbReference type="Gene3D" id="3.30.420.40">
    <property type="match status" value="2"/>
</dbReference>
<evidence type="ECO:0000259" key="1">
    <source>
        <dbReference type="Pfam" id="PF00814"/>
    </source>
</evidence>
<dbReference type="PANTHER" id="PTHR11735:SF11">
    <property type="entry name" value="TRNA THREONYLCARBAMOYLADENOSINE BIOSYNTHESIS PROTEIN TSAB"/>
    <property type="match status" value="1"/>
</dbReference>
<evidence type="ECO:0000313" key="2">
    <source>
        <dbReference type="EMBL" id="SHH48102.1"/>
    </source>
</evidence>
<dbReference type="NCBIfam" id="TIGR03725">
    <property type="entry name" value="T6A_YeaZ"/>
    <property type="match status" value="1"/>
</dbReference>
<name>A0A1M5TBJ0_9FIRM</name>
<dbReference type="InterPro" id="IPR022496">
    <property type="entry name" value="T6A_TsaB"/>
</dbReference>
<dbReference type="EMBL" id="FQXV01000001">
    <property type="protein sequence ID" value="SHH48102.1"/>
    <property type="molecule type" value="Genomic_DNA"/>
</dbReference>
<dbReference type="SUPFAM" id="SSF53067">
    <property type="entry name" value="Actin-like ATPase domain"/>
    <property type="match status" value="2"/>
</dbReference>
<dbReference type="Pfam" id="PF00814">
    <property type="entry name" value="TsaD"/>
    <property type="match status" value="1"/>
</dbReference>
<evidence type="ECO:0000313" key="3">
    <source>
        <dbReference type="Proteomes" id="UP000183995"/>
    </source>
</evidence>
<dbReference type="Proteomes" id="UP000183995">
    <property type="component" value="Unassembled WGS sequence"/>
</dbReference>
<dbReference type="PANTHER" id="PTHR11735">
    <property type="entry name" value="TRNA N6-ADENOSINE THREONYLCARBAMOYLTRANSFERASE"/>
    <property type="match status" value="1"/>
</dbReference>
<dbReference type="STRING" id="1123282.SAMN02745823_00022"/>
<dbReference type="GO" id="GO:0002949">
    <property type="term" value="P:tRNA threonylcarbamoyladenosine modification"/>
    <property type="evidence" value="ECO:0007669"/>
    <property type="project" value="InterPro"/>
</dbReference>
<dbReference type="RefSeq" id="WP_073075628.1">
    <property type="nucleotide sequence ID" value="NZ_FQXV01000001.1"/>
</dbReference>
<sequence>MKILAIESSAKSASVAVCEDRALLTQYFQSTGLTHSRTLLKMAEDMLKNADLSIRGMDVVAVASGPGSFTGIRIGVSAAIGLAWGADLPVCGVSTLEAMAYNAEEPGYVVCPVMDARRDQVYTASFLNPDGSLTRLTPDRALSLNELTGEAMKDGRPYLLLGDGALKCHEAFMAAGIACRLAPPLLRPQSAWGVACASLNAPKLTPDALRPNYLRLSQAERERAEKAAKA</sequence>
<reference evidence="2 3" key="1">
    <citation type="submission" date="2016-11" db="EMBL/GenBank/DDBJ databases">
        <authorList>
            <person name="Jaros S."/>
            <person name="Januszkiewicz K."/>
            <person name="Wedrychowicz H."/>
        </authorList>
    </citation>
    <scope>NUCLEOTIDE SEQUENCE [LARGE SCALE GENOMIC DNA]</scope>
    <source>
        <strain evidence="2 3">DSM 10068</strain>
    </source>
</reference>
<dbReference type="GO" id="GO:0005829">
    <property type="term" value="C:cytosol"/>
    <property type="evidence" value="ECO:0007669"/>
    <property type="project" value="TreeGrafter"/>
</dbReference>
<dbReference type="AlphaFoldDB" id="A0A1M5TBJ0"/>
<organism evidence="2 3">
    <name type="scientific">Sporobacter termitidis DSM 10068</name>
    <dbReference type="NCBI Taxonomy" id="1123282"/>
    <lineage>
        <taxon>Bacteria</taxon>
        <taxon>Bacillati</taxon>
        <taxon>Bacillota</taxon>
        <taxon>Clostridia</taxon>
        <taxon>Eubacteriales</taxon>
        <taxon>Oscillospiraceae</taxon>
        <taxon>Sporobacter</taxon>
    </lineage>
</organism>
<feature type="domain" description="Gcp-like" evidence="1">
    <location>
        <begin position="34"/>
        <end position="150"/>
    </location>
</feature>
<proteinExistence type="predicted"/>
<dbReference type="OrthoDB" id="9784166at2"/>
<dbReference type="InterPro" id="IPR043129">
    <property type="entry name" value="ATPase_NBD"/>
</dbReference>
<keyword evidence="3" id="KW-1185">Reference proteome</keyword>
<protein>
    <submittedName>
        <fullName evidence="2">tRNA threonylcarbamoyladenosine biosynthesis protein TsaB</fullName>
    </submittedName>
</protein>
<dbReference type="CDD" id="cd24032">
    <property type="entry name" value="ASKHA_NBD_TsaB"/>
    <property type="match status" value="1"/>
</dbReference>